<dbReference type="Gene3D" id="3.40.50.2000">
    <property type="entry name" value="Glycogen Phosphorylase B"/>
    <property type="match status" value="2"/>
</dbReference>
<dbReference type="SUPFAM" id="SSF53756">
    <property type="entry name" value="UDP-Glycosyltransferase/glycogen phosphorylase"/>
    <property type="match status" value="1"/>
</dbReference>
<dbReference type="PANTHER" id="PTHR45947:SF3">
    <property type="entry name" value="SULFOQUINOVOSYL TRANSFERASE SQD2"/>
    <property type="match status" value="1"/>
</dbReference>
<feature type="domain" description="Glycosyltransferase subfamily 4-like N-terminal" evidence="2">
    <location>
        <begin position="45"/>
        <end position="170"/>
    </location>
</feature>
<dbReference type="InterPro" id="IPR001296">
    <property type="entry name" value="Glyco_trans_1"/>
</dbReference>
<name>A0A6J4KMT0_9SPHI</name>
<dbReference type="Pfam" id="PF00534">
    <property type="entry name" value="Glycos_transf_1"/>
    <property type="match status" value="1"/>
</dbReference>
<dbReference type="EMBL" id="CADCTQ010000488">
    <property type="protein sequence ID" value="CAA9307481.1"/>
    <property type="molecule type" value="Genomic_DNA"/>
</dbReference>
<dbReference type="GO" id="GO:0016758">
    <property type="term" value="F:hexosyltransferase activity"/>
    <property type="evidence" value="ECO:0007669"/>
    <property type="project" value="TreeGrafter"/>
</dbReference>
<evidence type="ECO:0000259" key="2">
    <source>
        <dbReference type="Pfam" id="PF13439"/>
    </source>
</evidence>
<organism evidence="3">
    <name type="scientific">uncultured Cytophagales bacterium</name>
    <dbReference type="NCBI Taxonomy" id="158755"/>
    <lineage>
        <taxon>Bacteria</taxon>
        <taxon>Pseudomonadati</taxon>
        <taxon>Bacteroidota</taxon>
        <taxon>Sphingobacteriia</taxon>
        <taxon>Sphingobacteriales</taxon>
        <taxon>environmental samples</taxon>
    </lineage>
</organism>
<dbReference type="Pfam" id="PF13439">
    <property type="entry name" value="Glyco_transf_4"/>
    <property type="match status" value="1"/>
</dbReference>
<protein>
    <submittedName>
        <fullName evidence="3">Glycosyltransferase</fullName>
    </submittedName>
</protein>
<proteinExistence type="predicted"/>
<dbReference type="PANTHER" id="PTHR45947">
    <property type="entry name" value="SULFOQUINOVOSYL TRANSFERASE SQD2"/>
    <property type="match status" value="1"/>
</dbReference>
<reference evidence="3" key="1">
    <citation type="submission" date="2020-02" db="EMBL/GenBank/DDBJ databases">
        <authorList>
            <person name="Meier V. D."/>
        </authorList>
    </citation>
    <scope>NUCLEOTIDE SEQUENCE</scope>
    <source>
        <strain evidence="3">AVDCRST_MAG56</strain>
    </source>
</reference>
<accession>A0A6J4KMT0</accession>
<sequence>MPLPVTYILSNIHKALAFEWVAEELDRGRFGLSFVLLNPGDSVLETFLRGRGVDVLRVAYRGKKDLPAAIFRIVRFLRTRGTRVVHCHLFDACVAGLVAARLAGVKKRLYTRHYATFHQVYFPRAVYYDRFINAQATGIVAISGNVKGALRKEGVNPRKVHLVHHGFRLEAFGDVAAERTAGLRSKYGLAGKGPVVGVISRYFELKGIQYVVPAFRQLLARFPGAHLVLANATGDYAATIRALLSELPAGSYTEIRFEEDVAALYGLFDVFLHVPINEHLEAFGQTYVEALAAGVPSVFTLSGVAPEFIEDGRNALVVPFRDAAAIYEATSRLLEDAPLRQSIVAQGRADVQGRFSLHTMIHKLEELYQDEHD</sequence>
<dbReference type="AlphaFoldDB" id="A0A6J4KMT0"/>
<feature type="domain" description="Glycosyl transferase family 1" evidence="1">
    <location>
        <begin position="184"/>
        <end position="348"/>
    </location>
</feature>
<dbReference type="InterPro" id="IPR028098">
    <property type="entry name" value="Glyco_trans_4-like_N"/>
</dbReference>
<dbReference type="InterPro" id="IPR050194">
    <property type="entry name" value="Glycosyltransferase_grp1"/>
</dbReference>
<evidence type="ECO:0000313" key="3">
    <source>
        <dbReference type="EMBL" id="CAA9307481.1"/>
    </source>
</evidence>
<gene>
    <name evidence="3" type="ORF">AVDCRST_MAG56-5923</name>
</gene>
<evidence type="ECO:0000259" key="1">
    <source>
        <dbReference type="Pfam" id="PF00534"/>
    </source>
</evidence>
<keyword evidence="3" id="KW-0808">Transferase</keyword>